<evidence type="ECO:0000259" key="2">
    <source>
        <dbReference type="PROSITE" id="PS50006"/>
    </source>
</evidence>
<dbReference type="GO" id="GO:0005543">
    <property type="term" value="F:phospholipid binding"/>
    <property type="evidence" value="ECO:0007669"/>
    <property type="project" value="TreeGrafter"/>
</dbReference>
<dbReference type="SMART" id="SM00273">
    <property type="entry name" value="ENTH"/>
    <property type="match status" value="1"/>
</dbReference>
<evidence type="ECO:0000313" key="5">
    <source>
        <dbReference type="Proteomes" id="UP000014500"/>
    </source>
</evidence>
<feature type="compositionally biased region" description="Basic and acidic residues" evidence="1">
    <location>
        <begin position="739"/>
        <end position="768"/>
    </location>
</feature>
<feature type="region of interest" description="Disordered" evidence="1">
    <location>
        <begin position="121"/>
        <end position="241"/>
    </location>
</feature>
<accession>T1JG45</accession>
<feature type="compositionally biased region" description="Basic and acidic residues" evidence="1">
    <location>
        <begin position="698"/>
        <end position="729"/>
    </location>
</feature>
<feature type="compositionally biased region" description="Low complexity" evidence="1">
    <location>
        <begin position="146"/>
        <end position="160"/>
    </location>
</feature>
<feature type="compositionally biased region" description="Basic residues" evidence="1">
    <location>
        <begin position="530"/>
        <end position="552"/>
    </location>
</feature>
<dbReference type="Gene3D" id="2.60.200.20">
    <property type="match status" value="1"/>
</dbReference>
<dbReference type="eggNOG" id="KOG4100">
    <property type="taxonomic scope" value="Eukaryota"/>
</dbReference>
<dbReference type="Pfam" id="PF00498">
    <property type="entry name" value="FHA"/>
    <property type="match status" value="1"/>
</dbReference>
<evidence type="ECO:0000256" key="1">
    <source>
        <dbReference type="SAM" id="MobiDB-lite"/>
    </source>
</evidence>
<dbReference type="CDD" id="cd22673">
    <property type="entry name" value="FHA_Ki67"/>
    <property type="match status" value="1"/>
</dbReference>
<feature type="region of interest" description="Disordered" evidence="1">
    <location>
        <begin position="455"/>
        <end position="615"/>
    </location>
</feature>
<dbReference type="EMBL" id="JH432192">
    <property type="status" value="NOT_ANNOTATED_CDS"/>
    <property type="molecule type" value="Genomic_DNA"/>
</dbReference>
<feature type="compositionally biased region" description="Basic residues" evidence="1">
    <location>
        <begin position="217"/>
        <end position="236"/>
    </location>
</feature>
<feature type="compositionally biased region" description="Polar residues" evidence="1">
    <location>
        <begin position="596"/>
        <end position="613"/>
    </location>
</feature>
<dbReference type="PANTHER" id="PTHR12276:SF45">
    <property type="entry name" value="CLATHRIN INTERACTOR 1"/>
    <property type="match status" value="1"/>
</dbReference>
<feature type="region of interest" description="Disordered" evidence="1">
    <location>
        <begin position="264"/>
        <end position="355"/>
    </location>
</feature>
<dbReference type="SMART" id="SM00240">
    <property type="entry name" value="FHA"/>
    <property type="match status" value="1"/>
</dbReference>
<dbReference type="PROSITE" id="PS50942">
    <property type="entry name" value="ENTH"/>
    <property type="match status" value="1"/>
</dbReference>
<reference evidence="5" key="1">
    <citation type="submission" date="2011-05" db="EMBL/GenBank/DDBJ databases">
        <authorList>
            <person name="Richards S.R."/>
            <person name="Qu J."/>
            <person name="Jiang H."/>
            <person name="Jhangiani S.N."/>
            <person name="Agravi P."/>
            <person name="Goodspeed R."/>
            <person name="Gross S."/>
            <person name="Mandapat C."/>
            <person name="Jackson L."/>
            <person name="Mathew T."/>
            <person name="Pu L."/>
            <person name="Thornton R."/>
            <person name="Saada N."/>
            <person name="Wilczek-Boney K.B."/>
            <person name="Lee S."/>
            <person name="Kovar C."/>
            <person name="Wu Y."/>
            <person name="Scherer S.E."/>
            <person name="Worley K.C."/>
            <person name="Muzny D.M."/>
            <person name="Gibbs R."/>
        </authorList>
    </citation>
    <scope>NUCLEOTIDE SEQUENCE</scope>
    <source>
        <strain evidence="5">Brora</strain>
    </source>
</reference>
<dbReference type="InterPro" id="IPR008942">
    <property type="entry name" value="ENTH_VHS"/>
</dbReference>
<feature type="compositionally biased region" description="Basic residues" evidence="1">
    <location>
        <begin position="193"/>
        <end position="206"/>
    </location>
</feature>
<evidence type="ECO:0000259" key="3">
    <source>
        <dbReference type="PROSITE" id="PS50942"/>
    </source>
</evidence>
<feature type="compositionally biased region" description="Basic residues" evidence="1">
    <location>
        <begin position="334"/>
        <end position="343"/>
    </location>
</feature>
<dbReference type="FunFam" id="1.25.40.90:FF:000006">
    <property type="entry name" value="Clathrin interactor 1"/>
    <property type="match status" value="1"/>
</dbReference>
<dbReference type="eggNOG" id="KOG2057">
    <property type="taxonomic scope" value="Eukaryota"/>
</dbReference>
<feature type="compositionally biased region" description="Basic residues" evidence="1">
    <location>
        <begin position="688"/>
        <end position="697"/>
    </location>
</feature>
<feature type="compositionally biased region" description="Polar residues" evidence="1">
    <location>
        <begin position="455"/>
        <end position="490"/>
    </location>
</feature>
<proteinExistence type="predicted"/>
<feature type="region of interest" description="Disordered" evidence="1">
    <location>
        <begin position="627"/>
        <end position="783"/>
    </location>
</feature>
<feature type="region of interest" description="Disordered" evidence="1">
    <location>
        <begin position="1120"/>
        <end position="1139"/>
    </location>
</feature>
<dbReference type="InterPro" id="IPR013809">
    <property type="entry name" value="ENTH"/>
</dbReference>
<dbReference type="PROSITE" id="PS50006">
    <property type="entry name" value="FHA_DOMAIN"/>
    <property type="match status" value="1"/>
</dbReference>
<dbReference type="SUPFAM" id="SSF49879">
    <property type="entry name" value="SMAD/FHA domain"/>
    <property type="match status" value="1"/>
</dbReference>
<dbReference type="GO" id="GO:0030276">
    <property type="term" value="F:clathrin binding"/>
    <property type="evidence" value="ECO:0007669"/>
    <property type="project" value="TreeGrafter"/>
</dbReference>
<dbReference type="InterPro" id="IPR008984">
    <property type="entry name" value="SMAD_FHA_dom_sf"/>
</dbReference>
<dbReference type="EnsemblMetazoa" id="SMAR012814-RA">
    <property type="protein sequence ID" value="SMAR012814-PA"/>
    <property type="gene ID" value="SMAR012814"/>
</dbReference>
<dbReference type="GO" id="GO:0005886">
    <property type="term" value="C:plasma membrane"/>
    <property type="evidence" value="ECO:0007669"/>
    <property type="project" value="TreeGrafter"/>
</dbReference>
<dbReference type="Pfam" id="PF13233">
    <property type="entry name" value="Complex1_LYR_2"/>
    <property type="match status" value="1"/>
</dbReference>
<feature type="compositionally biased region" description="Basic and acidic residues" evidence="1">
    <location>
        <begin position="1126"/>
        <end position="1139"/>
    </location>
</feature>
<organism evidence="4 5">
    <name type="scientific">Strigamia maritima</name>
    <name type="common">European centipede</name>
    <name type="synonym">Geophilus maritimus</name>
    <dbReference type="NCBI Taxonomy" id="126957"/>
    <lineage>
        <taxon>Eukaryota</taxon>
        <taxon>Metazoa</taxon>
        <taxon>Ecdysozoa</taxon>
        <taxon>Arthropoda</taxon>
        <taxon>Myriapoda</taxon>
        <taxon>Chilopoda</taxon>
        <taxon>Pleurostigmophora</taxon>
        <taxon>Geophilomorpha</taxon>
        <taxon>Linotaeniidae</taxon>
        <taxon>Strigamia</taxon>
    </lineage>
</organism>
<dbReference type="PROSITE" id="PS51257">
    <property type="entry name" value="PROKAR_LIPOPROTEIN"/>
    <property type="match status" value="1"/>
</dbReference>
<dbReference type="GO" id="GO:0005768">
    <property type="term" value="C:endosome"/>
    <property type="evidence" value="ECO:0007669"/>
    <property type="project" value="TreeGrafter"/>
</dbReference>
<evidence type="ECO:0008006" key="6">
    <source>
        <dbReference type="Google" id="ProtNLM"/>
    </source>
</evidence>
<feature type="compositionally biased region" description="Basic and acidic residues" evidence="1">
    <location>
        <begin position="1095"/>
        <end position="1110"/>
    </location>
</feature>
<dbReference type="InterPro" id="IPR000253">
    <property type="entry name" value="FHA_dom"/>
</dbReference>
<evidence type="ECO:0000313" key="4">
    <source>
        <dbReference type="EnsemblMetazoa" id="SMAR012814-PA"/>
    </source>
</evidence>
<name>T1JG45_STRMM</name>
<feature type="domain" description="ENTH" evidence="3">
    <location>
        <begin position="888"/>
        <end position="1021"/>
    </location>
</feature>
<feature type="region of interest" description="Disordered" evidence="1">
    <location>
        <begin position="1087"/>
        <end position="1110"/>
    </location>
</feature>
<feature type="compositionally biased region" description="Polar residues" evidence="1">
    <location>
        <begin position="311"/>
        <end position="320"/>
    </location>
</feature>
<dbReference type="Proteomes" id="UP000014500">
    <property type="component" value="Unassembled WGS sequence"/>
</dbReference>
<feature type="compositionally biased region" description="Basic residues" evidence="1">
    <location>
        <begin position="664"/>
        <end position="676"/>
    </location>
</feature>
<protein>
    <recommendedName>
        <fullName evidence="6">Succinate dehydrogenase assembly factor 3, mitochondrial</fullName>
    </recommendedName>
</protein>
<dbReference type="CDD" id="cd16989">
    <property type="entry name" value="ENTH_EpsinR"/>
    <property type="match status" value="1"/>
</dbReference>
<feature type="compositionally biased region" description="Polar residues" evidence="1">
    <location>
        <begin position="121"/>
        <end position="130"/>
    </location>
</feature>
<reference evidence="4" key="2">
    <citation type="submission" date="2015-02" db="UniProtKB">
        <authorList>
            <consortium name="EnsemblMetazoa"/>
        </authorList>
    </citation>
    <scope>IDENTIFICATION</scope>
</reference>
<keyword evidence="5" id="KW-1185">Reference proteome</keyword>
<dbReference type="Gene3D" id="1.25.40.90">
    <property type="match status" value="1"/>
</dbReference>
<dbReference type="GO" id="GO:0006897">
    <property type="term" value="P:endocytosis"/>
    <property type="evidence" value="ECO:0007669"/>
    <property type="project" value="TreeGrafter"/>
</dbReference>
<dbReference type="STRING" id="126957.T1JG45"/>
<feature type="compositionally biased region" description="Polar residues" evidence="1">
    <location>
        <begin position="497"/>
        <end position="523"/>
    </location>
</feature>
<dbReference type="HOGENOM" id="CLU_246739_0_0_1"/>
<dbReference type="PANTHER" id="PTHR12276">
    <property type="entry name" value="EPSIN/ENT-RELATED"/>
    <property type="match status" value="1"/>
</dbReference>
<dbReference type="CDD" id="cd20270">
    <property type="entry name" value="Complex1_LYR_SDHAF3_LYRM10"/>
    <property type="match status" value="1"/>
</dbReference>
<sequence length="1543" mass="170621">MDDSKCVYGKIIVQKKTGGDGSHFVLTTISCLIGRDSDSDIRLSFDGVSREHCQLLVRENGEVVYLANLSKSGPTLLNGVPIKSSAPLHHLDVFTVCGRSFRWEFPPDSFRFKSLKRESISESQSASNKLKQTKKQPTKRVTPARNSNKSISPRSPRKSSLVATERMSANAVKSRKSSATGTKKSPGLVKSTSKSKKNQRKAKKSARVVSTKLKPIVGKKSKTNKAFKKVSSKKKNLSISPQLQEESFSFSTFATPNIPQDVFVSPLTNEKKPSPVKNSAKRKSSNKLDLSSDCKRTRLSLRTTPIPLKRSGSSTRSLSPTKKIIPETPLSSRKPLRKRKPAKKQNSPKSEYTKVEGMKRLFETIPSADYTNIAGLKKMFNDQSPVADYANVGGLKRLFQTRTPKPDYTNTDGVERLFLKSGTPKSHDLSGQLADSTTLSTNLRQSLRKSLNISIEKTTRSPSPQRVTTISVSKSPVKIQKQSPRKSLNISIEKVTGSPSPQKLMRSSVSKSPRFNNSIQIVTISPSPKKIMRSSRSKSKSPVKPQLSKKSRSPALEKYLSPAKASSMSPSIRKGVKRVSLSQSPMSPSKKRSSSYAEMSPQQELNTTVNLSPSEDIPMAETASLVTEKLNTSNKSVARRPPSGRRGARNANSALKTPSPKVYSPRKMRSATKKTVKSPESVLATPTRRVRATPTRKVKSETVEETPTKRGKKETVKETPTKRGKKETVTETPTKRGKKETVKETLTKRGKKETVTETPTERGGKEAVKATPTRRGRKASGENVEEINSLPKSARLRAKKEVAESAKATKRVAKSSASPVKETPVKTKASDANKFELILSPLLEVKTPSSTRTRRKAAVAVDTSDSVAPRALRSSKRLARNDDIKYTNVVMNYTEVEAKVREATNDDAWGPTGVLMQEVAQCTFTYEHFPEVMGMLWKRMLHDNKKNCRRTYKSLLLLGYLVRNGSERVVTSAREHIYDLRSLENYTHVDEHGKDQGINVRQRVKDLIEFIQDDERLREERKKAKKMKDKYVGMSSDTLGFKYNDRYEGGGSSGAVKKLWTDTYDDWDQEKKSEYKFTGFQSQKVADGIPESGEEADKYEGDRDDHRTKEYHDTDSAVVTPTETTATKERSPGKSNHKIDLGAAANFGKDQKLSNSGNLNIDSCTHSTSNQDLLSGLVEVGHSNQQPASLLDDFNPRADAANGDFGDFATFSTQPVQSPSDDFADFKTFNAASENADFTAQIPPMNNIQYQMASPSSAQIGTSFQQYSFAPITGSAVSMPTAASVPIMTLPTAMPGYMIQPLMQGMPSLIPQPVHPATTFAYNPHLSDQVPIQKRNTWTNAGPVNIDVDNLSVSHKQGKPQPPSMNQLANLNTGMIQMSLSNCSASKVTSSGGVFTSPSNAMPPTLMCNQQTVTNYHESTSGGRIMIKSPMVTHAQTVRVLYKTILRLHRSLPKNAQLIGDLYVKDEFRRHKNANTQEVKIFMKEWSEYAVILATQVNPSKAQTKVGKDLNENQLDSLRAEQVAQLYELLKATPTGENDKQNK</sequence>
<dbReference type="GO" id="GO:0030125">
    <property type="term" value="C:clathrin vesicle coat"/>
    <property type="evidence" value="ECO:0007669"/>
    <property type="project" value="TreeGrafter"/>
</dbReference>
<dbReference type="SUPFAM" id="SSF48464">
    <property type="entry name" value="ENTH/VHS domain"/>
    <property type="match status" value="1"/>
</dbReference>
<feature type="domain" description="FHA" evidence="2">
    <location>
        <begin position="31"/>
        <end position="82"/>
    </location>
</feature>
<dbReference type="Pfam" id="PF01417">
    <property type="entry name" value="ENTH"/>
    <property type="match status" value="1"/>
</dbReference>